<feature type="domain" description="YdhG-like" evidence="1">
    <location>
        <begin position="19"/>
        <end position="86"/>
    </location>
</feature>
<dbReference type="EMBL" id="FOVH01000003">
    <property type="protein sequence ID" value="SFN79058.1"/>
    <property type="molecule type" value="Genomic_DNA"/>
</dbReference>
<dbReference type="eggNOG" id="ENOG502ZQ4W">
    <property type="taxonomic scope" value="Bacteria"/>
</dbReference>
<evidence type="ECO:0000313" key="3">
    <source>
        <dbReference type="Proteomes" id="UP000183413"/>
    </source>
</evidence>
<dbReference type="AlphaFoldDB" id="A0A1I5BWG2"/>
<dbReference type="RefSeq" id="WP_075020663.1">
    <property type="nucleotide sequence ID" value="NZ_FOVH01000003.1"/>
</dbReference>
<protein>
    <recommendedName>
        <fullName evidence="1">YdhG-like domain-containing protein</fullName>
    </recommendedName>
</protein>
<sequence length="122" mass="13342">MGDGTAVHEWLGGLDAQGRGRAEELSALVLSADPRLEQAIKWGRLTFTTADDWHHWLCGIAVTKKGVKLVFHKGALLEDPQRVLIGSGRYVREVSAEAALRQAEDTVALVRSAIAHQTDMLE</sequence>
<proteinExistence type="predicted"/>
<dbReference type="InterPro" id="IPR014922">
    <property type="entry name" value="YdhG-like"/>
</dbReference>
<dbReference type="Pfam" id="PF08818">
    <property type="entry name" value="DUF1801"/>
    <property type="match status" value="1"/>
</dbReference>
<name>A0A1I5BWG2_9ACTN</name>
<dbReference type="Proteomes" id="UP000183413">
    <property type="component" value="Unassembled WGS sequence"/>
</dbReference>
<dbReference type="SUPFAM" id="SSF159888">
    <property type="entry name" value="YdhG-like"/>
    <property type="match status" value="1"/>
</dbReference>
<accession>A0A1I5BWG2</accession>
<reference evidence="2 3" key="1">
    <citation type="submission" date="2016-10" db="EMBL/GenBank/DDBJ databases">
        <authorList>
            <person name="de Groot N.N."/>
        </authorList>
    </citation>
    <scope>NUCLEOTIDE SEQUENCE [LARGE SCALE GENOMIC DNA]</scope>
    <source>
        <strain evidence="2 3">DSM 43067</strain>
    </source>
</reference>
<evidence type="ECO:0000313" key="2">
    <source>
        <dbReference type="EMBL" id="SFN79058.1"/>
    </source>
</evidence>
<organism evidence="2 3">
    <name type="scientific">Actinomadura madurae</name>
    <dbReference type="NCBI Taxonomy" id="1993"/>
    <lineage>
        <taxon>Bacteria</taxon>
        <taxon>Bacillati</taxon>
        <taxon>Actinomycetota</taxon>
        <taxon>Actinomycetes</taxon>
        <taxon>Streptosporangiales</taxon>
        <taxon>Thermomonosporaceae</taxon>
        <taxon>Actinomadura</taxon>
    </lineage>
</organism>
<keyword evidence="3" id="KW-1185">Reference proteome</keyword>
<dbReference type="Gene3D" id="3.90.1150.200">
    <property type="match status" value="1"/>
</dbReference>
<dbReference type="STRING" id="1993.SAMN04489713_10351"/>
<dbReference type="InParanoid" id="A0A1I5BWG2"/>
<evidence type="ECO:0000259" key="1">
    <source>
        <dbReference type="Pfam" id="PF08818"/>
    </source>
</evidence>
<gene>
    <name evidence="2" type="ORF">SAMN04489713_10351</name>
</gene>